<keyword evidence="5 13" id="KW-0808">Transferase</keyword>
<protein>
    <recommendedName>
        <fullName evidence="13">Sensor histidine kinase</fullName>
        <ecNumber evidence="13">2.7.13.3</ecNumber>
    </recommendedName>
</protein>
<evidence type="ECO:0000256" key="8">
    <source>
        <dbReference type="ARBA" id="ARBA00022777"/>
    </source>
</evidence>
<keyword evidence="9 13" id="KW-0067">ATP-binding</keyword>
<evidence type="ECO:0000259" key="15">
    <source>
        <dbReference type="PROSITE" id="PS50109"/>
    </source>
</evidence>
<evidence type="ECO:0000256" key="1">
    <source>
        <dbReference type="ARBA" id="ARBA00000085"/>
    </source>
</evidence>
<evidence type="ECO:0000256" key="4">
    <source>
        <dbReference type="ARBA" id="ARBA00022553"/>
    </source>
</evidence>
<dbReference type="CDD" id="cd16917">
    <property type="entry name" value="HATPase_UhpB-NarQ-NarX-like"/>
    <property type="match status" value="1"/>
</dbReference>
<reference evidence="16 17" key="1">
    <citation type="submission" date="2020-03" db="EMBL/GenBank/DDBJ databases">
        <title>Vagococcus sp. nov., isolated from beetles.</title>
        <authorList>
            <person name="Hyun D.-W."/>
            <person name="Bae J.-W."/>
        </authorList>
    </citation>
    <scope>NUCLEOTIDE SEQUENCE [LARGE SCALE GENOMIC DNA]</scope>
    <source>
        <strain evidence="16 17">HDW17B</strain>
    </source>
</reference>
<dbReference type="RefSeq" id="WP_166035169.1">
    <property type="nucleotide sequence ID" value="NZ_CP049887.1"/>
</dbReference>
<comment type="catalytic activity">
    <reaction evidence="1 13">
        <text>ATP + protein L-histidine = ADP + protein N-phospho-L-histidine.</text>
        <dbReference type="EC" id="2.7.13.3"/>
    </reaction>
</comment>
<name>A0A6G8AVN0_9ENTE</name>
<proteinExistence type="predicted"/>
<feature type="transmembrane region" description="Helical" evidence="14">
    <location>
        <begin position="12"/>
        <end position="32"/>
    </location>
</feature>
<dbReference type="AlphaFoldDB" id="A0A6G8AVN0"/>
<evidence type="ECO:0000256" key="7">
    <source>
        <dbReference type="ARBA" id="ARBA00022741"/>
    </source>
</evidence>
<keyword evidence="12 13" id="KW-0472">Membrane</keyword>
<feature type="transmembrane region" description="Helical" evidence="14">
    <location>
        <begin position="52"/>
        <end position="73"/>
    </location>
</feature>
<dbReference type="GO" id="GO:0046983">
    <property type="term" value="F:protein dimerization activity"/>
    <property type="evidence" value="ECO:0007669"/>
    <property type="project" value="InterPro"/>
</dbReference>
<evidence type="ECO:0000256" key="12">
    <source>
        <dbReference type="ARBA" id="ARBA00023136"/>
    </source>
</evidence>
<dbReference type="Pfam" id="PF07730">
    <property type="entry name" value="HisKA_3"/>
    <property type="match status" value="1"/>
</dbReference>
<dbReference type="InterPro" id="IPR017202">
    <property type="entry name" value="LiaS/VraS"/>
</dbReference>
<dbReference type="SUPFAM" id="SSF55874">
    <property type="entry name" value="ATPase domain of HSP90 chaperone/DNA topoisomerase II/histidine kinase"/>
    <property type="match status" value="1"/>
</dbReference>
<evidence type="ECO:0000256" key="2">
    <source>
        <dbReference type="ARBA" id="ARBA00004651"/>
    </source>
</evidence>
<keyword evidence="17" id="KW-1185">Reference proteome</keyword>
<organism evidence="16 17">
    <name type="scientific">Vagococcus hydrophili</name>
    <dbReference type="NCBI Taxonomy" id="2714947"/>
    <lineage>
        <taxon>Bacteria</taxon>
        <taxon>Bacillati</taxon>
        <taxon>Bacillota</taxon>
        <taxon>Bacilli</taxon>
        <taxon>Lactobacillales</taxon>
        <taxon>Enterococcaceae</taxon>
        <taxon>Vagococcus</taxon>
    </lineage>
</organism>
<dbReference type="Gene3D" id="3.30.565.10">
    <property type="entry name" value="Histidine kinase-like ATPase, C-terminal domain"/>
    <property type="match status" value="1"/>
</dbReference>
<keyword evidence="4" id="KW-0597">Phosphoprotein</keyword>
<dbReference type="PANTHER" id="PTHR24421:SF37">
    <property type="entry name" value="SENSOR HISTIDINE KINASE NARS"/>
    <property type="match status" value="1"/>
</dbReference>
<keyword evidence="3 13" id="KW-1003">Cell membrane</keyword>
<keyword evidence="10 14" id="KW-1133">Transmembrane helix</keyword>
<evidence type="ECO:0000256" key="6">
    <source>
        <dbReference type="ARBA" id="ARBA00022692"/>
    </source>
</evidence>
<gene>
    <name evidence="16" type="ORF">G7082_11360</name>
</gene>
<dbReference type="PANTHER" id="PTHR24421">
    <property type="entry name" value="NITRATE/NITRITE SENSOR PROTEIN NARX-RELATED"/>
    <property type="match status" value="1"/>
</dbReference>
<dbReference type="InterPro" id="IPR036890">
    <property type="entry name" value="HATPase_C_sf"/>
</dbReference>
<dbReference type="GO" id="GO:0000155">
    <property type="term" value="F:phosphorelay sensor kinase activity"/>
    <property type="evidence" value="ECO:0007669"/>
    <property type="project" value="UniProtKB-UniRule"/>
</dbReference>
<dbReference type="InterPro" id="IPR050482">
    <property type="entry name" value="Sensor_HK_TwoCompSys"/>
</dbReference>
<dbReference type="Proteomes" id="UP000501747">
    <property type="component" value="Chromosome"/>
</dbReference>
<dbReference type="InterPro" id="IPR003594">
    <property type="entry name" value="HATPase_dom"/>
</dbReference>
<evidence type="ECO:0000256" key="9">
    <source>
        <dbReference type="ARBA" id="ARBA00022840"/>
    </source>
</evidence>
<dbReference type="InterPro" id="IPR011712">
    <property type="entry name" value="Sig_transdc_His_kin_sub3_dim/P"/>
</dbReference>
<dbReference type="EC" id="2.7.13.3" evidence="13"/>
<evidence type="ECO:0000256" key="11">
    <source>
        <dbReference type="ARBA" id="ARBA00023012"/>
    </source>
</evidence>
<evidence type="ECO:0000256" key="3">
    <source>
        <dbReference type="ARBA" id="ARBA00022475"/>
    </source>
</evidence>
<comment type="subcellular location">
    <subcellularLocation>
        <location evidence="2 13">Cell membrane</location>
        <topology evidence="2 13">Multi-pass membrane protein</topology>
    </subcellularLocation>
</comment>
<keyword evidence="7 13" id="KW-0547">Nucleotide-binding</keyword>
<keyword evidence="11 13" id="KW-0902">Two-component regulatory system</keyword>
<accession>A0A6G8AVN0</accession>
<dbReference type="EMBL" id="CP049887">
    <property type="protein sequence ID" value="QIL49040.1"/>
    <property type="molecule type" value="Genomic_DNA"/>
</dbReference>
<keyword evidence="6 14" id="KW-0812">Transmembrane</keyword>
<dbReference type="PIRSF" id="PIRSF037431">
    <property type="entry name" value="STHK_LiaS"/>
    <property type="match status" value="1"/>
</dbReference>
<dbReference type="GO" id="GO:0005524">
    <property type="term" value="F:ATP binding"/>
    <property type="evidence" value="ECO:0007669"/>
    <property type="project" value="UniProtKB-UniRule"/>
</dbReference>
<keyword evidence="8 13" id="KW-0418">Kinase</keyword>
<dbReference type="KEGG" id="vhy:G7082_11360"/>
<dbReference type="SMART" id="SM00387">
    <property type="entry name" value="HATPase_c"/>
    <property type="match status" value="1"/>
</dbReference>
<evidence type="ECO:0000256" key="10">
    <source>
        <dbReference type="ARBA" id="ARBA00022989"/>
    </source>
</evidence>
<dbReference type="GO" id="GO:0005886">
    <property type="term" value="C:plasma membrane"/>
    <property type="evidence" value="ECO:0007669"/>
    <property type="project" value="UniProtKB-SubCell"/>
</dbReference>
<evidence type="ECO:0000256" key="5">
    <source>
        <dbReference type="ARBA" id="ARBA00022679"/>
    </source>
</evidence>
<dbReference type="PROSITE" id="PS50109">
    <property type="entry name" value="HIS_KIN"/>
    <property type="match status" value="1"/>
</dbReference>
<evidence type="ECO:0000256" key="13">
    <source>
        <dbReference type="PIRNR" id="PIRNR037431"/>
    </source>
</evidence>
<sequence length="359" mass="41252">MISKKSRPLIFFYSFLMTFMILIITLYTYFYAKNQKKWMLELIHTTMFKVPIIIYVIVIALAVSGIVITLLFVSNRKTYSKIEEQLQLLAVGNYEHESFTEIETFVSQDEFVSELEQDIYKIRNKMVTISRELQESNSYPKMLEGETKEEVIKEERHRIARELHDSVSQQLFAATMMLSALNEGVSELDVPEVVEKQVQMIANIINTSQSEMRALLLHLRPINLEAKSLKQGIEMLLNELQTKINIELLWNVEDVCLPSSIEDNLFRIIQELLSNTLRHANAKSLEVYLKKIDQTVLLRVVDDGQGFDMNQPKVGSYGLNNIRERVAGMGGTCRIVSFKGQGTSIEIKVPVLEESETND</sequence>
<evidence type="ECO:0000313" key="16">
    <source>
        <dbReference type="EMBL" id="QIL49040.1"/>
    </source>
</evidence>
<dbReference type="Pfam" id="PF02518">
    <property type="entry name" value="HATPase_c"/>
    <property type="match status" value="1"/>
</dbReference>
<evidence type="ECO:0000313" key="17">
    <source>
        <dbReference type="Proteomes" id="UP000501747"/>
    </source>
</evidence>
<dbReference type="Gene3D" id="1.20.5.1930">
    <property type="match status" value="1"/>
</dbReference>
<evidence type="ECO:0000256" key="14">
    <source>
        <dbReference type="SAM" id="Phobius"/>
    </source>
</evidence>
<dbReference type="InterPro" id="IPR005467">
    <property type="entry name" value="His_kinase_dom"/>
</dbReference>
<feature type="domain" description="Histidine kinase" evidence="15">
    <location>
        <begin position="158"/>
        <end position="353"/>
    </location>
</feature>